<dbReference type="PANTHER" id="PTHR28055">
    <property type="entry name" value="ALTERED INHERITANCE OF MITOCHONDRIA PROTEIN 41, MITOCHONDRIAL"/>
    <property type="match status" value="1"/>
</dbReference>
<dbReference type="InterPro" id="IPR003789">
    <property type="entry name" value="Asn/Gln_tRNA_amidoTrase-B-like"/>
</dbReference>
<dbReference type="GO" id="GO:0016884">
    <property type="term" value="F:carbon-nitrogen ligase activity, with glutamine as amido-N-donor"/>
    <property type="evidence" value="ECO:0007669"/>
    <property type="project" value="InterPro"/>
</dbReference>
<reference evidence="1 2" key="1">
    <citation type="submission" date="2011-02" db="EMBL/GenBank/DDBJ databases">
        <title>The Genome Sequence of Sphaeroforma arctica JP610.</title>
        <authorList>
            <consortium name="The Broad Institute Genome Sequencing Platform"/>
            <person name="Russ C."/>
            <person name="Cuomo C."/>
            <person name="Young S.K."/>
            <person name="Zeng Q."/>
            <person name="Gargeya S."/>
            <person name="Alvarado L."/>
            <person name="Berlin A."/>
            <person name="Chapman S.B."/>
            <person name="Chen Z."/>
            <person name="Freedman E."/>
            <person name="Gellesch M."/>
            <person name="Goldberg J."/>
            <person name="Griggs A."/>
            <person name="Gujja S."/>
            <person name="Heilman E."/>
            <person name="Heiman D."/>
            <person name="Howarth C."/>
            <person name="Mehta T."/>
            <person name="Neiman D."/>
            <person name="Pearson M."/>
            <person name="Roberts A."/>
            <person name="Saif S."/>
            <person name="Shea T."/>
            <person name="Shenoy N."/>
            <person name="Sisk P."/>
            <person name="Stolte C."/>
            <person name="Sykes S."/>
            <person name="White J."/>
            <person name="Yandava C."/>
            <person name="Burger G."/>
            <person name="Gray M.W."/>
            <person name="Holland P.W.H."/>
            <person name="King N."/>
            <person name="Lang F.B.F."/>
            <person name="Roger A.J."/>
            <person name="Ruiz-Trillo I."/>
            <person name="Haas B."/>
            <person name="Nusbaum C."/>
            <person name="Birren B."/>
        </authorList>
    </citation>
    <scope>NUCLEOTIDE SEQUENCE [LARGE SCALE GENOMIC DNA]</scope>
    <source>
        <strain evidence="1 2">JP610</strain>
    </source>
</reference>
<dbReference type="InterPro" id="IPR023168">
    <property type="entry name" value="GatB_Yqey_C_2"/>
</dbReference>
<name>A0A0L0GDK8_9EUKA</name>
<dbReference type="PANTHER" id="PTHR28055:SF1">
    <property type="entry name" value="ALTERED INHERITANCE OF MITOCHONDRIA PROTEIN 41, MITOCHONDRIAL"/>
    <property type="match status" value="1"/>
</dbReference>
<organism evidence="1 2">
    <name type="scientific">Sphaeroforma arctica JP610</name>
    <dbReference type="NCBI Taxonomy" id="667725"/>
    <lineage>
        <taxon>Eukaryota</taxon>
        <taxon>Ichthyosporea</taxon>
        <taxon>Ichthyophonida</taxon>
        <taxon>Sphaeroforma</taxon>
    </lineage>
</organism>
<dbReference type="Pfam" id="PF09424">
    <property type="entry name" value="YqeY"/>
    <property type="match status" value="1"/>
</dbReference>
<dbReference type="AlphaFoldDB" id="A0A0L0GDK8"/>
<dbReference type="Proteomes" id="UP000054560">
    <property type="component" value="Unassembled WGS sequence"/>
</dbReference>
<dbReference type="EMBL" id="KQ241656">
    <property type="protein sequence ID" value="KNC86348.1"/>
    <property type="molecule type" value="Genomic_DNA"/>
</dbReference>
<dbReference type="GeneID" id="25902011"/>
<gene>
    <name evidence="1" type="ORF">SARC_01507</name>
</gene>
<dbReference type="SUPFAM" id="SSF89095">
    <property type="entry name" value="GatB/YqeY motif"/>
    <property type="match status" value="1"/>
</dbReference>
<keyword evidence="2" id="KW-1185">Reference proteome</keyword>
<evidence type="ECO:0000313" key="2">
    <source>
        <dbReference type="Proteomes" id="UP000054560"/>
    </source>
</evidence>
<dbReference type="Gene3D" id="1.10.1510.10">
    <property type="entry name" value="Uncharacterised protein YqeY/AIM41 PF09424, N-terminal domain"/>
    <property type="match status" value="1"/>
</dbReference>
<dbReference type="InterPro" id="IPR019004">
    <property type="entry name" value="YqeY/Aim41"/>
</dbReference>
<proteinExistence type="predicted"/>
<dbReference type="OrthoDB" id="538640at2759"/>
<evidence type="ECO:0000313" key="1">
    <source>
        <dbReference type="EMBL" id="KNC86348.1"/>
    </source>
</evidence>
<evidence type="ECO:0008006" key="3">
    <source>
        <dbReference type="Google" id="ProtNLM"/>
    </source>
</evidence>
<protein>
    <recommendedName>
        <fullName evidence="3">Altered inheritance of mitochondria protein 41</fullName>
    </recommendedName>
</protein>
<dbReference type="eggNOG" id="ENOG502SDB7">
    <property type="taxonomic scope" value="Eukaryota"/>
</dbReference>
<sequence length="168" mass="18323">MFKLSSFIARAGSRSYCTAPPTILSTCQNDLKVAMRAKDKFRVQILRSMVSDLKNAQIPTKGQKPATEAQVLQKGVASRRESIIPFKSAGRQDLVDKEVQEIAVIMEYLPKQLSTEEVNALVSAAIKEVNAESPRDMGKIMKYISSNADPSTYTSAAIALAAKELLSA</sequence>
<accession>A0A0L0GDK8</accession>
<dbReference type="STRING" id="667725.A0A0L0GDK8"/>
<dbReference type="RefSeq" id="XP_014160250.1">
    <property type="nucleotide sequence ID" value="XM_014304775.1"/>
</dbReference>
<dbReference type="Gene3D" id="1.10.10.410">
    <property type="match status" value="1"/>
</dbReference>
<dbReference type="InterPro" id="IPR042184">
    <property type="entry name" value="YqeY/Aim41_N"/>
</dbReference>